<sequence length="457" mass="50030">MAAAAGQEPAAASHSVEVVGNAFVLQYYHVLHQSPEIVHRFYQDGSKIGRPIEDGTMGITTTMEAIKEKILSLNYGEFRAEIKTVDAQESFGGGVLVLVTGYLTGKDEVTRNFTQAFFLAPQDKGYFVLNDAFRYVEDVKSQEEAHVPVSEIENPITPDQDTASQETPVLDNNTALEEEIVEESREAAFSSKSLDVTNEEPLAEVVHETREISQNSPDSKSPTKEVQKKSYASIVKVPAPLPSTVPATAKDVSKTVARQTIATPVAATDKPTLNKDVIENGNQQHEEVAVGYSIYIKALPMNATPTQVEAEFKQFGPIKRGGVQVRSSKGFCFGFVEFEEATSVQKAIQASPVIIGGHEVFVQEKKSTSRVNNKQRFPVGRGYVFRNEDDRVRGSNGGGRGYGRGAYNNNSDYNARGNDRGFYNRGGRNGYQRSDNDRNPPGVMTNKPAVPRILALA</sequence>
<dbReference type="InterPro" id="IPR032710">
    <property type="entry name" value="NTF2-like_dom_sf"/>
</dbReference>
<evidence type="ECO:0000259" key="5">
    <source>
        <dbReference type="PROSITE" id="PS50177"/>
    </source>
</evidence>
<dbReference type="Gene3D" id="3.30.70.330">
    <property type="match status" value="1"/>
</dbReference>
<evidence type="ECO:0000256" key="1">
    <source>
        <dbReference type="ARBA" id="ARBA00022884"/>
    </source>
</evidence>
<dbReference type="SUPFAM" id="SSF54928">
    <property type="entry name" value="RNA-binding domain, RBD"/>
    <property type="match status" value="1"/>
</dbReference>
<proteinExistence type="predicted"/>
<dbReference type="InterPro" id="IPR012677">
    <property type="entry name" value="Nucleotide-bd_a/b_plait_sf"/>
</dbReference>
<dbReference type="InterPro" id="IPR018222">
    <property type="entry name" value="Nuclear_transport_factor_2_euk"/>
</dbReference>
<dbReference type="OMA" id="RPRGNAY"/>
<name>A0A7N0UA07_KALFE</name>
<accession>A0A7N0UA07</accession>
<keyword evidence="1 2" id="KW-0694">RNA-binding</keyword>
<dbReference type="PROSITE" id="PS50177">
    <property type="entry name" value="NTF2_DOMAIN"/>
    <property type="match status" value="1"/>
</dbReference>
<feature type="compositionally biased region" description="Low complexity" evidence="3">
    <location>
        <begin position="420"/>
        <end position="433"/>
    </location>
</feature>
<dbReference type="Pfam" id="PF00076">
    <property type="entry name" value="RRM_1"/>
    <property type="match status" value="1"/>
</dbReference>
<dbReference type="PANTHER" id="PTHR10693">
    <property type="entry name" value="RAS GTPASE-ACTIVATING PROTEIN-BINDING PROTEIN"/>
    <property type="match status" value="1"/>
</dbReference>
<evidence type="ECO:0000313" key="7">
    <source>
        <dbReference type="Proteomes" id="UP000594263"/>
    </source>
</evidence>
<organism evidence="6 7">
    <name type="scientific">Kalanchoe fedtschenkoi</name>
    <name type="common">Lavender scallops</name>
    <name type="synonym">South American air plant</name>
    <dbReference type="NCBI Taxonomy" id="63787"/>
    <lineage>
        <taxon>Eukaryota</taxon>
        <taxon>Viridiplantae</taxon>
        <taxon>Streptophyta</taxon>
        <taxon>Embryophyta</taxon>
        <taxon>Tracheophyta</taxon>
        <taxon>Spermatophyta</taxon>
        <taxon>Magnoliopsida</taxon>
        <taxon>eudicotyledons</taxon>
        <taxon>Gunneridae</taxon>
        <taxon>Pentapetalae</taxon>
        <taxon>Saxifragales</taxon>
        <taxon>Crassulaceae</taxon>
        <taxon>Kalanchoe</taxon>
    </lineage>
</organism>
<evidence type="ECO:0000259" key="4">
    <source>
        <dbReference type="PROSITE" id="PS50102"/>
    </source>
</evidence>
<feature type="region of interest" description="Disordered" evidence="3">
    <location>
        <begin position="208"/>
        <end position="227"/>
    </location>
</feature>
<dbReference type="GO" id="GO:1990904">
    <property type="term" value="C:ribonucleoprotein complex"/>
    <property type="evidence" value="ECO:0007669"/>
    <property type="project" value="TreeGrafter"/>
</dbReference>
<dbReference type="FunFam" id="3.10.450.50:FF:000003">
    <property type="entry name" value="Nuclear transport factor 2 family protein"/>
    <property type="match status" value="1"/>
</dbReference>
<evidence type="ECO:0000256" key="3">
    <source>
        <dbReference type="SAM" id="MobiDB-lite"/>
    </source>
</evidence>
<dbReference type="EnsemblPlants" id="Kaladp0058s0259.1.v1.1">
    <property type="protein sequence ID" value="Kaladp0058s0259.1.v1.1"/>
    <property type="gene ID" value="Kaladp0058s0259.v1.1"/>
</dbReference>
<dbReference type="Pfam" id="PF02136">
    <property type="entry name" value="NTF2"/>
    <property type="match status" value="1"/>
</dbReference>
<dbReference type="Gramene" id="Kaladp0058s0259.1.v1.1">
    <property type="protein sequence ID" value="Kaladp0058s0259.1.v1.1"/>
    <property type="gene ID" value="Kaladp0058s0259.v1.1"/>
</dbReference>
<dbReference type="PANTHER" id="PTHR10693:SF20">
    <property type="entry name" value="AT27578P"/>
    <property type="match status" value="1"/>
</dbReference>
<dbReference type="GO" id="GO:0005829">
    <property type="term" value="C:cytosol"/>
    <property type="evidence" value="ECO:0007669"/>
    <property type="project" value="TreeGrafter"/>
</dbReference>
<feature type="domain" description="NTF2" evidence="5">
    <location>
        <begin position="19"/>
        <end position="135"/>
    </location>
</feature>
<dbReference type="InterPro" id="IPR039539">
    <property type="entry name" value="Ras_GTPase_bind_prot"/>
</dbReference>
<dbReference type="SMART" id="SM00360">
    <property type="entry name" value="RRM"/>
    <property type="match status" value="1"/>
</dbReference>
<dbReference type="CDD" id="cd00780">
    <property type="entry name" value="NTF2"/>
    <property type="match status" value="1"/>
</dbReference>
<evidence type="ECO:0000313" key="6">
    <source>
        <dbReference type="EnsemblPlants" id="Kaladp0058s0259.1.v1.1"/>
    </source>
</evidence>
<dbReference type="InterPro" id="IPR002075">
    <property type="entry name" value="NTF2_dom"/>
</dbReference>
<dbReference type="AlphaFoldDB" id="A0A7N0UA07"/>
<evidence type="ECO:0000256" key="2">
    <source>
        <dbReference type="PROSITE-ProRule" id="PRU00176"/>
    </source>
</evidence>
<dbReference type="InterPro" id="IPR000504">
    <property type="entry name" value="RRM_dom"/>
</dbReference>
<protein>
    <submittedName>
        <fullName evidence="6">Uncharacterized protein</fullName>
    </submittedName>
</protein>
<feature type="domain" description="RRM" evidence="4">
    <location>
        <begin position="292"/>
        <end position="367"/>
    </location>
</feature>
<dbReference type="SUPFAM" id="SSF54427">
    <property type="entry name" value="NTF2-like"/>
    <property type="match status" value="1"/>
</dbReference>
<dbReference type="Proteomes" id="UP000594263">
    <property type="component" value="Unplaced"/>
</dbReference>
<dbReference type="CDD" id="cd00590">
    <property type="entry name" value="RRM_SF"/>
    <property type="match status" value="1"/>
</dbReference>
<reference evidence="6" key="1">
    <citation type="submission" date="2021-01" db="UniProtKB">
        <authorList>
            <consortium name="EnsemblPlants"/>
        </authorList>
    </citation>
    <scope>IDENTIFICATION</scope>
</reference>
<feature type="compositionally biased region" description="Gly residues" evidence="3">
    <location>
        <begin position="395"/>
        <end position="404"/>
    </location>
</feature>
<dbReference type="InterPro" id="IPR035979">
    <property type="entry name" value="RBD_domain_sf"/>
</dbReference>
<dbReference type="PROSITE" id="PS50102">
    <property type="entry name" value="RRM"/>
    <property type="match status" value="1"/>
</dbReference>
<dbReference type="Gene3D" id="3.10.450.50">
    <property type="match status" value="1"/>
</dbReference>
<dbReference type="GO" id="GO:0003729">
    <property type="term" value="F:mRNA binding"/>
    <property type="evidence" value="ECO:0007669"/>
    <property type="project" value="TreeGrafter"/>
</dbReference>
<keyword evidence="7" id="KW-1185">Reference proteome</keyword>
<feature type="region of interest" description="Disordered" evidence="3">
    <location>
        <begin position="388"/>
        <end position="457"/>
    </location>
</feature>